<dbReference type="RefSeq" id="WP_013926242.1">
    <property type="nucleotide sequence ID" value="NC_015703.1"/>
</dbReference>
<organism evidence="2 3">
    <name type="scientific">Runella slithyformis (strain ATCC 29530 / DSM 19594 / LMG 11500 / NCIMB 11436 / LSU 4)</name>
    <dbReference type="NCBI Taxonomy" id="761193"/>
    <lineage>
        <taxon>Bacteria</taxon>
        <taxon>Pseudomonadati</taxon>
        <taxon>Bacteroidota</taxon>
        <taxon>Cytophagia</taxon>
        <taxon>Cytophagales</taxon>
        <taxon>Spirosomataceae</taxon>
        <taxon>Runella</taxon>
    </lineage>
</organism>
<dbReference type="InterPro" id="IPR008538">
    <property type="entry name" value="Uma2"/>
</dbReference>
<evidence type="ECO:0000313" key="3">
    <source>
        <dbReference type="Proteomes" id="UP000000493"/>
    </source>
</evidence>
<dbReference type="CDD" id="cd06260">
    <property type="entry name" value="DUF820-like"/>
    <property type="match status" value="1"/>
</dbReference>
<dbReference type="PANTHER" id="PTHR34107">
    <property type="entry name" value="SLL0198 PROTEIN-RELATED"/>
    <property type="match status" value="1"/>
</dbReference>
<dbReference type="Pfam" id="PF05685">
    <property type="entry name" value="Uma2"/>
    <property type="match status" value="1"/>
</dbReference>
<dbReference type="AlphaFoldDB" id="A0A7U3ZGR6"/>
<feature type="domain" description="Putative restriction endonuclease" evidence="1">
    <location>
        <begin position="35"/>
        <end position="203"/>
    </location>
</feature>
<keyword evidence="3" id="KW-1185">Reference proteome</keyword>
<dbReference type="Gene3D" id="3.90.1570.10">
    <property type="entry name" value="tt1808, chain A"/>
    <property type="match status" value="1"/>
</dbReference>
<evidence type="ECO:0000313" key="2">
    <source>
        <dbReference type="EMBL" id="AEI46917.1"/>
    </source>
</evidence>
<dbReference type="SUPFAM" id="SSF52980">
    <property type="entry name" value="Restriction endonuclease-like"/>
    <property type="match status" value="1"/>
</dbReference>
<dbReference type="InterPro" id="IPR011335">
    <property type="entry name" value="Restrct_endonuc-II-like"/>
</dbReference>
<proteinExistence type="predicted"/>
<accession>A0A7U3ZGR6</accession>
<reference evidence="2 3" key="2">
    <citation type="journal article" date="2012" name="Stand. Genomic Sci.">
        <title>Complete genome sequence of the aquatic bacterium Runella slithyformis type strain (LSU 4(T)).</title>
        <authorList>
            <person name="Copeland A."/>
            <person name="Zhang X."/>
            <person name="Misra M."/>
            <person name="Lapidus A."/>
            <person name="Nolan M."/>
            <person name="Lucas S."/>
            <person name="Deshpande S."/>
            <person name="Cheng J.F."/>
            <person name="Tapia R."/>
            <person name="Goodwin L.A."/>
            <person name="Pitluck S."/>
            <person name="Liolios K."/>
            <person name="Pagani I."/>
            <person name="Ivanova N."/>
            <person name="Mikhailova N."/>
            <person name="Pati A."/>
            <person name="Chen A."/>
            <person name="Palaniappan K."/>
            <person name="Land M."/>
            <person name="Hauser L."/>
            <person name="Pan C."/>
            <person name="Jeffries C.D."/>
            <person name="Detter J.C."/>
            <person name="Brambilla E.M."/>
            <person name="Rohde M."/>
            <person name="Djao O.D."/>
            <person name="Goker M."/>
            <person name="Sikorski J."/>
            <person name="Tindall B.J."/>
            <person name="Woyke T."/>
            <person name="Bristow J."/>
            <person name="Eisen J.A."/>
            <person name="Markowitz V."/>
            <person name="Hugenholtz P."/>
            <person name="Kyrpides N.C."/>
            <person name="Klenk H.P."/>
            <person name="Mavromatis K."/>
        </authorList>
    </citation>
    <scope>NUCLEOTIDE SEQUENCE [LARGE SCALE GENOMIC DNA]</scope>
    <source>
        <strain evidence="3">ATCC 29530 / DSM 19594 / LMG 11500 / NCIMB 11436 / LSU 4</strain>
    </source>
</reference>
<dbReference type="InterPro" id="IPR012296">
    <property type="entry name" value="Nuclease_put_TT1808"/>
</dbReference>
<dbReference type="KEGG" id="rsi:Runsl_0472"/>
<dbReference type="Proteomes" id="UP000000493">
    <property type="component" value="Chromosome"/>
</dbReference>
<gene>
    <name evidence="2" type="ordered locus">Runsl_0472</name>
</gene>
<name>A0A7U3ZGR6_RUNSL</name>
<reference evidence="3" key="1">
    <citation type="submission" date="2011-06" db="EMBL/GenBank/DDBJ databases">
        <title>The complete genome of chromosome of Runella slithyformis DSM 19594.</title>
        <authorList>
            <consortium name="US DOE Joint Genome Institute (JGI-PGF)"/>
            <person name="Lucas S."/>
            <person name="Han J."/>
            <person name="Lapidus A."/>
            <person name="Bruce D."/>
            <person name="Goodwin L."/>
            <person name="Pitluck S."/>
            <person name="Peters L."/>
            <person name="Kyrpides N."/>
            <person name="Mavromatis K."/>
            <person name="Ivanova N."/>
            <person name="Ovchinnikova G."/>
            <person name="Zhang X."/>
            <person name="Misra M."/>
            <person name="Detter J.C."/>
            <person name="Tapia R."/>
            <person name="Han C."/>
            <person name="Land M."/>
            <person name="Hauser L."/>
            <person name="Markowitz V."/>
            <person name="Cheng J.-F."/>
            <person name="Hugenholtz P."/>
            <person name="Woyke T."/>
            <person name="Wu D."/>
            <person name="Tindall B."/>
            <person name="Faehrich R."/>
            <person name="Brambilla E."/>
            <person name="Klenk H.-P."/>
            <person name="Eisen J.A."/>
        </authorList>
    </citation>
    <scope>NUCLEOTIDE SEQUENCE [LARGE SCALE GENOMIC DNA]</scope>
    <source>
        <strain evidence="3">ATCC 29530 / DSM 19594 / LMG 11500 / NCIMB 11436 / LSU 4</strain>
    </source>
</reference>
<dbReference type="EMBL" id="CP002859">
    <property type="protein sequence ID" value="AEI46917.1"/>
    <property type="molecule type" value="Genomic_DNA"/>
</dbReference>
<sequence>MGFEYVDKIMASPDAPQQVEALYRAIEDEKKRRRDFREWITPAIKAEFINGQVVLHSPVKKRHFSVTDLLSSLLSFYVRFNKLGRVATEKAMIALTRNDYEPDLVFFSKEKYDTFSDDQLLFPAPDFVVEIISKKTASIDRGVKKQDYAAHGIREYWIIDPFRQNIEQYVLLSPNDTHYTPPKTFGLADEIESYVIKGFNIPVQALFDEAVNVETMQFLINPPTL</sequence>
<protein>
    <recommendedName>
        <fullName evidence="1">Putative restriction endonuclease domain-containing protein</fullName>
    </recommendedName>
</protein>
<dbReference type="PANTHER" id="PTHR34107:SF4">
    <property type="entry name" value="SLL1222 PROTEIN"/>
    <property type="match status" value="1"/>
</dbReference>
<evidence type="ECO:0000259" key="1">
    <source>
        <dbReference type="Pfam" id="PF05685"/>
    </source>
</evidence>